<dbReference type="InterPro" id="IPR030946">
    <property type="entry name" value="EcfA2"/>
</dbReference>
<evidence type="ECO:0000256" key="2">
    <source>
        <dbReference type="ARBA" id="ARBA00022448"/>
    </source>
</evidence>
<dbReference type="GO" id="GO:0043190">
    <property type="term" value="C:ATP-binding cassette (ABC) transporter complex"/>
    <property type="evidence" value="ECO:0007669"/>
    <property type="project" value="TreeGrafter"/>
</dbReference>
<evidence type="ECO:0000256" key="1">
    <source>
        <dbReference type="ARBA" id="ARBA00004202"/>
    </source>
</evidence>
<dbReference type="InterPro" id="IPR015856">
    <property type="entry name" value="ABC_transpr_CbiO/EcfA_su"/>
</dbReference>
<dbReference type="SMART" id="SM00382">
    <property type="entry name" value="AAA"/>
    <property type="match status" value="1"/>
</dbReference>
<comment type="subunit">
    <text evidence="8">Forms a stable energy-coupling factor (ECF) transporter complex composed of 2 membrane-embedded substrate-binding proteins (S component), 2 ATP-binding proteins (A component) and 2 transmembrane proteins (T component).</text>
</comment>
<dbReference type="InterPro" id="IPR003439">
    <property type="entry name" value="ABC_transporter-like_ATP-bd"/>
</dbReference>
<keyword evidence="2 8" id="KW-0813">Transport</keyword>
<dbReference type="SUPFAM" id="SSF52540">
    <property type="entry name" value="P-loop containing nucleoside triphosphate hydrolases"/>
    <property type="match status" value="1"/>
</dbReference>
<keyword evidence="5 8" id="KW-0067">ATP-binding</keyword>
<dbReference type="OrthoDB" id="9784332at2"/>
<evidence type="ECO:0000256" key="8">
    <source>
        <dbReference type="RuleBase" id="RU365104"/>
    </source>
</evidence>
<dbReference type="InterPro" id="IPR027417">
    <property type="entry name" value="P-loop_NTPase"/>
</dbReference>
<dbReference type="EMBL" id="FP671138">
    <property type="protein sequence ID" value="CBH40776.1"/>
    <property type="molecule type" value="Genomic_DNA"/>
</dbReference>
<organism evidence="10 11">
    <name type="scientific">Mycoplasmopsis agalactiae</name>
    <name type="common">Mycoplasma agalactiae</name>
    <dbReference type="NCBI Taxonomy" id="2110"/>
    <lineage>
        <taxon>Bacteria</taxon>
        <taxon>Bacillati</taxon>
        <taxon>Mycoplasmatota</taxon>
        <taxon>Mycoplasmoidales</taxon>
        <taxon>Metamycoplasmataceae</taxon>
        <taxon>Mycoplasmopsis</taxon>
    </lineage>
</organism>
<dbReference type="KEGG" id="mal:MAGa5660"/>
<dbReference type="NCBIfam" id="NF010170">
    <property type="entry name" value="PRK13651.1"/>
    <property type="match status" value="1"/>
</dbReference>
<feature type="domain" description="ABC transporter" evidence="9">
    <location>
        <begin position="3"/>
        <end position="265"/>
    </location>
</feature>
<dbReference type="eggNOG" id="COG1122">
    <property type="taxonomic scope" value="Bacteria"/>
</dbReference>
<dbReference type="PROSITE" id="PS50893">
    <property type="entry name" value="ABC_TRANSPORTER_2"/>
    <property type="match status" value="1"/>
</dbReference>
<gene>
    <name evidence="10" type="ordered locus">MAGa5660</name>
</gene>
<dbReference type="PANTHER" id="PTHR43553">
    <property type="entry name" value="HEAVY METAL TRANSPORTER"/>
    <property type="match status" value="1"/>
</dbReference>
<reference evidence="11" key="1">
    <citation type="journal article" date="2010" name="BMC Genomics">
        <title>Comparative genomic and proteomic analyses of two Mycoplasma agalactiae strains: clues to the macro- and micro-events that are shaping mycoplasma diversity.</title>
        <authorList>
            <person name="Nouvel L.X."/>
            <person name="Sirand-Pugnet P."/>
            <person name="Marenda M.S."/>
            <person name="Sagne E."/>
            <person name="Barbe V."/>
            <person name="Mangenot S."/>
            <person name="Schenowitz C."/>
            <person name="Jacob D."/>
            <person name="Barre A."/>
            <person name="Claverol S."/>
            <person name="Blanchard A."/>
            <person name="Citti C."/>
        </authorList>
    </citation>
    <scope>NUCLEOTIDE SEQUENCE [LARGE SCALE GENOMIC DNA]</scope>
    <source>
        <strain evidence="11">5632</strain>
    </source>
</reference>
<comment type="similarity">
    <text evidence="8">Belongs to the ABC transporter superfamily. Energy-coupling factor EcfA family.</text>
</comment>
<dbReference type="InterPro" id="IPR050095">
    <property type="entry name" value="ECF_ABC_transporter_ATP-bd"/>
</dbReference>
<proteinExistence type="inferred from homology"/>
<accession>D3VR29</accession>
<dbReference type="FunFam" id="3.40.50.300:FF:000224">
    <property type="entry name" value="Energy-coupling factor transporter ATP-binding protein EcfA"/>
    <property type="match status" value="1"/>
</dbReference>
<dbReference type="Pfam" id="PF00005">
    <property type="entry name" value="ABC_tran"/>
    <property type="match status" value="1"/>
</dbReference>
<dbReference type="CDD" id="cd03225">
    <property type="entry name" value="ABC_cobalt_CbiO_domain1"/>
    <property type="match status" value="1"/>
</dbReference>
<dbReference type="NCBIfam" id="TIGR04521">
    <property type="entry name" value="ECF_ATPase_2"/>
    <property type="match status" value="1"/>
</dbReference>
<evidence type="ECO:0000256" key="3">
    <source>
        <dbReference type="ARBA" id="ARBA00022475"/>
    </source>
</evidence>
<comment type="subcellular location">
    <subcellularLocation>
        <location evidence="1 8">Cell membrane</location>
        <topology evidence="1 8">Peripheral membrane protein</topology>
    </subcellularLocation>
</comment>
<dbReference type="GO" id="GO:0005524">
    <property type="term" value="F:ATP binding"/>
    <property type="evidence" value="ECO:0007669"/>
    <property type="project" value="UniProtKB-UniRule"/>
</dbReference>
<keyword evidence="6" id="KW-1278">Translocase</keyword>
<evidence type="ECO:0000313" key="10">
    <source>
        <dbReference type="EMBL" id="CBH40776.1"/>
    </source>
</evidence>
<evidence type="ECO:0000256" key="5">
    <source>
        <dbReference type="ARBA" id="ARBA00022840"/>
    </source>
</evidence>
<dbReference type="InterPro" id="IPR017871">
    <property type="entry name" value="ABC_transporter-like_CS"/>
</dbReference>
<dbReference type="PANTHER" id="PTHR43553:SF27">
    <property type="entry name" value="ENERGY-COUPLING FACTOR TRANSPORTER ATP-BINDING PROTEIN ECFA2"/>
    <property type="match status" value="1"/>
</dbReference>
<dbReference type="Gene3D" id="3.40.50.300">
    <property type="entry name" value="P-loop containing nucleotide triphosphate hydrolases"/>
    <property type="match status" value="1"/>
</dbReference>
<keyword evidence="7 8" id="KW-0472">Membrane</keyword>
<keyword evidence="3 8" id="KW-1003">Cell membrane</keyword>
<dbReference type="GO" id="GO:0042626">
    <property type="term" value="F:ATPase-coupled transmembrane transporter activity"/>
    <property type="evidence" value="ECO:0007669"/>
    <property type="project" value="TreeGrafter"/>
</dbReference>
<dbReference type="AlphaFoldDB" id="D3VR29"/>
<protein>
    <recommendedName>
        <fullName evidence="8">Energy-coupling factor transporter ATP-binding protein EcfA2</fullName>
        <ecNumber evidence="8">7.-.-.-</ecNumber>
    </recommendedName>
</protein>
<dbReference type="RefSeq" id="WP_013022147.1">
    <property type="nucleotide sequence ID" value="NC_013948.1"/>
</dbReference>
<evidence type="ECO:0000259" key="9">
    <source>
        <dbReference type="PROSITE" id="PS50893"/>
    </source>
</evidence>
<evidence type="ECO:0000256" key="7">
    <source>
        <dbReference type="ARBA" id="ARBA00023136"/>
    </source>
</evidence>
<comment type="function">
    <text evidence="8">ATP-binding (A) component of a common energy-coupling factor (ECF) ABC-transporter complex.</text>
</comment>
<dbReference type="GO" id="GO:0016887">
    <property type="term" value="F:ATP hydrolysis activity"/>
    <property type="evidence" value="ECO:0007669"/>
    <property type="project" value="InterPro"/>
</dbReference>
<dbReference type="InterPro" id="IPR003593">
    <property type="entry name" value="AAA+_ATPase"/>
</dbReference>
<dbReference type="PROSITE" id="PS00211">
    <property type="entry name" value="ABC_TRANSPORTER_1"/>
    <property type="match status" value="1"/>
</dbReference>
<evidence type="ECO:0000313" key="11">
    <source>
        <dbReference type="Proteomes" id="UP000006902"/>
    </source>
</evidence>
<sequence length="311" mass="34954">MQITVKDLVHTFLAKTPYELNAIDNINVTIKQGEFVGVIGQTGSGKTTFIEHLNALLLPSAGSVEWVFENDKINHKTGEKEKIMESFVIKPTRRKKVKKAKDLRKRVGVVFQFAEYQLFEETIEKDIAFGPRSFGVSKSEALERAAKYIKLVGLDESFLKRSPFELSGGQKRRVALAGILAMEPDFIIADEPTAGLDPVGVIEILNIFKELHKQGKTVIIVTHDLDNVLEYTERVLAFKDGQIVKDGDTHDVLRDTEFLKNNYMEPPKLLDFVSKLEAKGIKVPKVTSIDELASFINKYMNKTKGGVKDEQ</sequence>
<name>D3VR29_MYCAA</name>
<dbReference type="Proteomes" id="UP000006902">
    <property type="component" value="Chromosome"/>
</dbReference>
<keyword evidence="4 8" id="KW-0547">Nucleotide-binding</keyword>
<evidence type="ECO:0000256" key="6">
    <source>
        <dbReference type="ARBA" id="ARBA00022967"/>
    </source>
</evidence>
<evidence type="ECO:0000256" key="4">
    <source>
        <dbReference type="ARBA" id="ARBA00022741"/>
    </source>
</evidence>
<dbReference type="EC" id="7.-.-.-" evidence="8"/>